<feature type="domain" description="Phorbol-ester/DAG-type" evidence="5">
    <location>
        <begin position="184"/>
        <end position="233"/>
    </location>
</feature>
<dbReference type="InterPro" id="IPR036163">
    <property type="entry name" value="HMA_dom_sf"/>
</dbReference>
<sequence>MSEGVAHEIEKTEAAFLWSGRYGCYGTVTTATAAATTDTPESHSHCKSGRNGWRYSESQMAYSKVDDMKTYVIKMNIHCDCSGCQRKLKGYRKILGVKSVDVDDEEKKVTILIIGDPKKVIKKLEEQKKAFELFEQTSPIKNQEMQIVLQNPVSEIRDRCMVVQQPALEIDKPIVKKTQGCCPKHRYKLEKKSYNKQFTCDGCKQKGCGLGYRCEYCDYELHEECMSPEHSISPEIFPRSIFEFCHQPSSTRSRYC</sequence>
<reference evidence="7 8" key="2">
    <citation type="submission" date="2020-07" db="EMBL/GenBank/DDBJ databases">
        <title>Genome assembly of wild tea tree DASZ reveals pedigree and selection history of tea varieties.</title>
        <authorList>
            <person name="Zhang W."/>
        </authorList>
    </citation>
    <scope>NUCLEOTIDE SEQUENCE [LARGE SCALE GENOMIC DNA]</scope>
    <source>
        <strain evidence="8">cv. G240</strain>
        <tissue evidence="7">Leaf</tissue>
    </source>
</reference>
<dbReference type="SUPFAM" id="SSF55008">
    <property type="entry name" value="HMA, heavy metal-associated domain"/>
    <property type="match status" value="1"/>
</dbReference>
<reference evidence="8" key="1">
    <citation type="journal article" date="2020" name="Nat. Commun.">
        <title>Genome assembly of wild tea tree DASZ reveals pedigree and selection history of tea varieties.</title>
        <authorList>
            <person name="Zhang W."/>
            <person name="Zhang Y."/>
            <person name="Qiu H."/>
            <person name="Guo Y."/>
            <person name="Wan H."/>
            <person name="Zhang X."/>
            <person name="Scossa F."/>
            <person name="Alseekh S."/>
            <person name="Zhang Q."/>
            <person name="Wang P."/>
            <person name="Xu L."/>
            <person name="Schmidt M.H."/>
            <person name="Jia X."/>
            <person name="Li D."/>
            <person name="Zhu A."/>
            <person name="Guo F."/>
            <person name="Chen W."/>
            <person name="Ni D."/>
            <person name="Usadel B."/>
            <person name="Fernie A.R."/>
            <person name="Wen W."/>
        </authorList>
    </citation>
    <scope>NUCLEOTIDE SEQUENCE [LARGE SCALE GENOMIC DNA]</scope>
    <source>
        <strain evidence="8">cv. G240</strain>
    </source>
</reference>
<evidence type="ECO:0000313" key="8">
    <source>
        <dbReference type="Proteomes" id="UP000593564"/>
    </source>
</evidence>
<dbReference type="GO" id="GO:0046872">
    <property type="term" value="F:metal ion binding"/>
    <property type="evidence" value="ECO:0007669"/>
    <property type="project" value="UniProtKB-KW"/>
</dbReference>
<comment type="caution">
    <text evidence="7">The sequence shown here is derived from an EMBL/GenBank/DDBJ whole genome shotgun (WGS) entry which is preliminary data.</text>
</comment>
<keyword evidence="4" id="KW-0862">Zinc</keyword>
<dbReference type="GO" id="GO:0009626">
    <property type="term" value="P:plant-type hypersensitive response"/>
    <property type="evidence" value="ECO:0007669"/>
    <property type="project" value="UniProtKB-KW"/>
</dbReference>
<dbReference type="InterPro" id="IPR004146">
    <property type="entry name" value="DC1"/>
</dbReference>
<proteinExistence type="predicted"/>
<evidence type="ECO:0000259" key="5">
    <source>
        <dbReference type="PROSITE" id="PS50081"/>
    </source>
</evidence>
<dbReference type="Pfam" id="PF03107">
    <property type="entry name" value="C1_2"/>
    <property type="match status" value="1"/>
</dbReference>
<evidence type="ECO:0000256" key="2">
    <source>
        <dbReference type="ARBA" id="ARBA00022723"/>
    </source>
</evidence>
<evidence type="ECO:0000256" key="1">
    <source>
        <dbReference type="ARBA" id="ARBA00004170"/>
    </source>
</evidence>
<evidence type="ECO:0000256" key="4">
    <source>
        <dbReference type="ARBA" id="ARBA00022833"/>
    </source>
</evidence>
<dbReference type="Proteomes" id="UP000593564">
    <property type="component" value="Unassembled WGS sequence"/>
</dbReference>
<evidence type="ECO:0000313" key="7">
    <source>
        <dbReference type="EMBL" id="KAF5959564.1"/>
    </source>
</evidence>
<keyword evidence="8" id="KW-1185">Reference proteome</keyword>
<dbReference type="PROSITE" id="PS50846">
    <property type="entry name" value="HMA_2"/>
    <property type="match status" value="1"/>
</dbReference>
<dbReference type="GO" id="GO:0016020">
    <property type="term" value="C:membrane"/>
    <property type="evidence" value="ECO:0007669"/>
    <property type="project" value="UniProtKB-SubCell"/>
</dbReference>
<dbReference type="EMBL" id="JACBKZ010000001">
    <property type="protein sequence ID" value="KAF5959564.1"/>
    <property type="molecule type" value="Genomic_DNA"/>
</dbReference>
<dbReference type="Gene3D" id="3.30.70.100">
    <property type="match status" value="1"/>
</dbReference>
<accession>A0A7J7I583</accession>
<dbReference type="PANTHER" id="PTHR46477">
    <property type="entry name" value="CYSTEINE/HISTIDINE-RICH C1 DOMAIN FAMILY PROTEIN"/>
    <property type="match status" value="1"/>
</dbReference>
<dbReference type="PROSITE" id="PS50081">
    <property type="entry name" value="ZF_DAG_PE_2"/>
    <property type="match status" value="1"/>
</dbReference>
<evidence type="ECO:0008006" key="9">
    <source>
        <dbReference type="Google" id="ProtNLM"/>
    </source>
</evidence>
<comment type="subcellular location">
    <subcellularLocation>
        <location evidence="1">Membrane</location>
        <topology evidence="1">Peripheral membrane protein</topology>
    </subcellularLocation>
</comment>
<feature type="domain" description="HMA" evidence="6">
    <location>
        <begin position="68"/>
        <end position="132"/>
    </location>
</feature>
<dbReference type="CDD" id="cd00371">
    <property type="entry name" value="HMA"/>
    <property type="match status" value="1"/>
</dbReference>
<dbReference type="SUPFAM" id="SSF57889">
    <property type="entry name" value="Cysteine-rich domain"/>
    <property type="match status" value="1"/>
</dbReference>
<keyword evidence="3" id="KW-0677">Repeat</keyword>
<dbReference type="InterPro" id="IPR002219">
    <property type="entry name" value="PKC_DAG/PE"/>
</dbReference>
<organism evidence="7 8">
    <name type="scientific">Camellia sinensis</name>
    <name type="common">Tea plant</name>
    <name type="synonym">Thea sinensis</name>
    <dbReference type="NCBI Taxonomy" id="4442"/>
    <lineage>
        <taxon>Eukaryota</taxon>
        <taxon>Viridiplantae</taxon>
        <taxon>Streptophyta</taxon>
        <taxon>Embryophyta</taxon>
        <taxon>Tracheophyta</taxon>
        <taxon>Spermatophyta</taxon>
        <taxon>Magnoliopsida</taxon>
        <taxon>eudicotyledons</taxon>
        <taxon>Gunneridae</taxon>
        <taxon>Pentapetalae</taxon>
        <taxon>asterids</taxon>
        <taxon>Ericales</taxon>
        <taxon>Theaceae</taxon>
        <taxon>Camellia</taxon>
    </lineage>
</organism>
<dbReference type="PANTHER" id="PTHR46477:SF5">
    <property type="entry name" value="PHORBOL-ESTER_DAG-TYPE DOMAIN-CONTAINING PROTEIN"/>
    <property type="match status" value="1"/>
</dbReference>
<dbReference type="InterPro" id="IPR006121">
    <property type="entry name" value="HMA_dom"/>
</dbReference>
<evidence type="ECO:0000256" key="3">
    <source>
        <dbReference type="ARBA" id="ARBA00022737"/>
    </source>
</evidence>
<name>A0A7J7I583_CAMSI</name>
<dbReference type="InterPro" id="IPR046349">
    <property type="entry name" value="C1-like_sf"/>
</dbReference>
<evidence type="ECO:0000259" key="6">
    <source>
        <dbReference type="PROSITE" id="PS50846"/>
    </source>
</evidence>
<gene>
    <name evidence="7" type="ORF">HYC85_000773</name>
</gene>
<keyword evidence="2" id="KW-0479">Metal-binding</keyword>
<protein>
    <recommendedName>
        <fullName evidence="9">Phorbol-ester/DAG-type domain-containing protein</fullName>
    </recommendedName>
</protein>
<dbReference type="AlphaFoldDB" id="A0A7J7I583"/>